<evidence type="ECO:0000313" key="2">
    <source>
        <dbReference type="EMBL" id="KAH0758571.1"/>
    </source>
</evidence>
<comment type="caution">
    <text evidence="2">The sequence shown here is derived from an EMBL/GenBank/DDBJ whole genome shotgun (WGS) entry which is preliminary data.</text>
</comment>
<accession>A0ABQ7V595</accession>
<dbReference type="InterPro" id="IPR008011">
    <property type="entry name" value="Complex1_LYR_dom"/>
</dbReference>
<protein>
    <recommendedName>
        <fullName evidence="1">Complex 1 LYR protein domain-containing protein</fullName>
    </recommendedName>
</protein>
<organism evidence="2 3">
    <name type="scientific">Solanum tuberosum</name>
    <name type="common">Potato</name>
    <dbReference type="NCBI Taxonomy" id="4113"/>
    <lineage>
        <taxon>Eukaryota</taxon>
        <taxon>Viridiplantae</taxon>
        <taxon>Streptophyta</taxon>
        <taxon>Embryophyta</taxon>
        <taxon>Tracheophyta</taxon>
        <taxon>Spermatophyta</taxon>
        <taxon>Magnoliopsida</taxon>
        <taxon>eudicotyledons</taxon>
        <taxon>Gunneridae</taxon>
        <taxon>Pentapetalae</taxon>
        <taxon>asterids</taxon>
        <taxon>lamiids</taxon>
        <taxon>Solanales</taxon>
        <taxon>Solanaceae</taxon>
        <taxon>Solanoideae</taxon>
        <taxon>Solaneae</taxon>
        <taxon>Solanum</taxon>
    </lineage>
</organism>
<sequence length="214" mass="23845">MATVDAVMASLGLCYAPDDSTLSQSGKGLIDCSAGTQALLLLSPIKPLFAYASFTKSRVQNSDVMKREPCLVDGVNSFNYGEPSNSGPFYGRFGLVSIKIYLIIHPMFDEMTDNQEPFELSCIMPSLQTALPPELANNAIRLYRECLRRAKYIGSKQHNTQLLVGMVRQQFKKHMHETDPDKIQKLKDDAARGLINHMLHESEKITGRKFSQGS</sequence>
<reference evidence="2 3" key="1">
    <citation type="journal article" date="2021" name="bioRxiv">
        <title>Chromosome-scale and haplotype-resolved genome assembly of a tetraploid potato cultivar.</title>
        <authorList>
            <person name="Sun H."/>
            <person name="Jiao W.-B."/>
            <person name="Krause K."/>
            <person name="Campoy J.A."/>
            <person name="Goel M."/>
            <person name="Folz-Donahue K."/>
            <person name="Kukat C."/>
            <person name="Huettel B."/>
            <person name="Schneeberger K."/>
        </authorList>
    </citation>
    <scope>NUCLEOTIDE SEQUENCE [LARGE SCALE GENOMIC DNA]</scope>
    <source>
        <strain evidence="2">SolTubOtavaFocal</strain>
        <tissue evidence="2">Leaves</tissue>
    </source>
</reference>
<dbReference type="PANTHER" id="PTHR47579">
    <property type="entry name" value="COMPLEX 1 LYR PROTEIN"/>
    <property type="match status" value="1"/>
</dbReference>
<gene>
    <name evidence="2" type="ORF">KY290_022064</name>
</gene>
<dbReference type="Proteomes" id="UP000826656">
    <property type="component" value="Unassembled WGS sequence"/>
</dbReference>
<dbReference type="PANTHER" id="PTHR47579:SF3">
    <property type="entry name" value="COMPLEX 1 LYR PROTEIN DOMAIN-CONTAINING PROTEIN"/>
    <property type="match status" value="1"/>
</dbReference>
<name>A0ABQ7V595_SOLTU</name>
<dbReference type="CDD" id="cd20251">
    <property type="entry name" value="Complex1_LYR_SF"/>
    <property type="match status" value="1"/>
</dbReference>
<keyword evidence="3" id="KW-1185">Reference proteome</keyword>
<feature type="domain" description="Complex 1 LYR protein" evidence="1">
    <location>
        <begin position="139"/>
        <end position="192"/>
    </location>
</feature>
<dbReference type="EMBL" id="JAIVGD010000015">
    <property type="protein sequence ID" value="KAH0758571.1"/>
    <property type="molecule type" value="Genomic_DNA"/>
</dbReference>
<proteinExistence type="predicted"/>
<evidence type="ECO:0000259" key="1">
    <source>
        <dbReference type="Pfam" id="PF05347"/>
    </source>
</evidence>
<dbReference type="Pfam" id="PF05347">
    <property type="entry name" value="Complex1_LYR"/>
    <property type="match status" value="1"/>
</dbReference>
<evidence type="ECO:0000313" key="3">
    <source>
        <dbReference type="Proteomes" id="UP000826656"/>
    </source>
</evidence>